<evidence type="ECO:0000313" key="7">
    <source>
        <dbReference type="Proteomes" id="UP000186143"/>
    </source>
</evidence>
<dbReference type="GO" id="GO:0005524">
    <property type="term" value="F:ATP binding"/>
    <property type="evidence" value="ECO:0007669"/>
    <property type="project" value="UniProtKB-KW"/>
</dbReference>
<gene>
    <name evidence="6" type="ORF">BJF92_05435</name>
</gene>
<dbReference type="STRING" id="1672749.BJF92_05435"/>
<name>A0A1Q9AFM2_9HYPH</name>
<comment type="cofactor">
    <cofactor evidence="5">
        <name>Mg(2+)</name>
        <dbReference type="ChEBI" id="CHEBI:18420"/>
    </cofactor>
</comment>
<keyword evidence="5" id="KW-0460">Magnesium</keyword>
<dbReference type="EC" id="6.3.3.2" evidence="5"/>
<feature type="binding site" evidence="4">
    <location>
        <position position="58"/>
    </location>
    <ligand>
        <name>substrate</name>
    </ligand>
</feature>
<dbReference type="NCBIfam" id="TIGR02727">
    <property type="entry name" value="MTHFS_bact"/>
    <property type="match status" value="1"/>
</dbReference>
<dbReference type="GO" id="GO:0035999">
    <property type="term" value="P:tetrahydrofolate interconversion"/>
    <property type="evidence" value="ECO:0007669"/>
    <property type="project" value="TreeGrafter"/>
</dbReference>
<comment type="catalytic activity">
    <reaction evidence="5">
        <text>(6S)-5-formyl-5,6,7,8-tetrahydrofolate + ATP = (6R)-5,10-methenyltetrahydrofolate + ADP + phosphate</text>
        <dbReference type="Rhea" id="RHEA:10488"/>
        <dbReference type="ChEBI" id="CHEBI:30616"/>
        <dbReference type="ChEBI" id="CHEBI:43474"/>
        <dbReference type="ChEBI" id="CHEBI:57455"/>
        <dbReference type="ChEBI" id="CHEBI:57457"/>
        <dbReference type="ChEBI" id="CHEBI:456216"/>
        <dbReference type="EC" id="6.3.3.2"/>
    </reaction>
</comment>
<evidence type="ECO:0000256" key="2">
    <source>
        <dbReference type="ARBA" id="ARBA00022741"/>
    </source>
</evidence>
<dbReference type="GO" id="GO:0030272">
    <property type="term" value="F:5-formyltetrahydrofolate cyclo-ligase activity"/>
    <property type="evidence" value="ECO:0007669"/>
    <property type="project" value="UniProtKB-EC"/>
</dbReference>
<dbReference type="SUPFAM" id="SSF100950">
    <property type="entry name" value="NagB/RpiA/CoA transferase-like"/>
    <property type="match status" value="1"/>
</dbReference>
<sequence length="197" mass="21408">MTRQEEKARLRAERLALRDAMGAEERVAANAALFAHGLEAIDFAPGTILSGFWPIRSEADIRPLLEALRQRGGRIALPVVLDRETIVFRELLADAPVVKTGFGSYGPGPEAPEVAPEILLLPLSAFDARGHRIGYGGGYYDRATARLVAEGLSVTLIGVAFDIQEVASVPFEAHDRPMDAVLTEGGLRWFRQAKMDG</sequence>
<dbReference type="InterPro" id="IPR037171">
    <property type="entry name" value="NagB/RpiA_transferase-like"/>
</dbReference>
<protein>
    <recommendedName>
        <fullName evidence="5">5-formyltetrahydrofolate cyclo-ligase</fullName>
        <ecNumber evidence="5">6.3.3.2</ecNumber>
    </recommendedName>
</protein>
<dbReference type="PANTHER" id="PTHR23407:SF1">
    <property type="entry name" value="5-FORMYLTETRAHYDROFOLATE CYCLO-LIGASE"/>
    <property type="match status" value="1"/>
</dbReference>
<accession>A0A1Q9AFM2</accession>
<evidence type="ECO:0000256" key="3">
    <source>
        <dbReference type="ARBA" id="ARBA00022840"/>
    </source>
</evidence>
<evidence type="ECO:0000256" key="5">
    <source>
        <dbReference type="RuleBase" id="RU361279"/>
    </source>
</evidence>
<feature type="binding site" evidence="4">
    <location>
        <begin position="132"/>
        <end position="140"/>
    </location>
    <ligand>
        <name>ATP</name>
        <dbReference type="ChEBI" id="CHEBI:30616"/>
    </ligand>
</feature>
<dbReference type="PANTHER" id="PTHR23407">
    <property type="entry name" value="ATPASE INHIBITOR/5-FORMYLTETRAHYDROFOLATE CYCLO-LIGASE"/>
    <property type="match status" value="1"/>
</dbReference>
<proteinExistence type="inferred from homology"/>
<dbReference type="EMBL" id="MKIO01000039">
    <property type="protein sequence ID" value="OLP53762.1"/>
    <property type="molecule type" value="Genomic_DNA"/>
</dbReference>
<organism evidence="6 7">
    <name type="scientific">Xaviernesmea rhizosphaerae</name>
    <dbReference type="NCBI Taxonomy" id="1672749"/>
    <lineage>
        <taxon>Bacteria</taxon>
        <taxon>Pseudomonadati</taxon>
        <taxon>Pseudomonadota</taxon>
        <taxon>Alphaproteobacteria</taxon>
        <taxon>Hyphomicrobiales</taxon>
        <taxon>Rhizobiaceae</taxon>
        <taxon>Rhizobium/Agrobacterium group</taxon>
        <taxon>Xaviernesmea</taxon>
    </lineage>
</organism>
<keyword evidence="6" id="KW-0436">Ligase</keyword>
<dbReference type="AlphaFoldDB" id="A0A1Q9AFM2"/>
<reference evidence="6 7" key="1">
    <citation type="submission" date="2016-09" db="EMBL/GenBank/DDBJ databases">
        <title>Rhizobium sp. nov., a novel species isolated from the rice rhizosphere.</title>
        <authorList>
            <person name="Zhao J."/>
            <person name="Zhang X."/>
        </authorList>
    </citation>
    <scope>NUCLEOTIDE SEQUENCE [LARGE SCALE GENOMIC DNA]</scope>
    <source>
        <strain evidence="6 7">MH17</strain>
    </source>
</reference>
<evidence type="ECO:0000313" key="6">
    <source>
        <dbReference type="EMBL" id="OLP53762.1"/>
    </source>
</evidence>
<dbReference type="Pfam" id="PF01812">
    <property type="entry name" value="5-FTHF_cyc-lig"/>
    <property type="match status" value="1"/>
</dbReference>
<evidence type="ECO:0000256" key="1">
    <source>
        <dbReference type="ARBA" id="ARBA00010638"/>
    </source>
</evidence>
<dbReference type="Gene3D" id="3.40.50.10420">
    <property type="entry name" value="NagB/RpiA/CoA transferase-like"/>
    <property type="match status" value="1"/>
</dbReference>
<comment type="caution">
    <text evidence="6">The sequence shown here is derived from an EMBL/GenBank/DDBJ whole genome shotgun (WGS) entry which is preliminary data.</text>
</comment>
<dbReference type="InterPro" id="IPR024185">
    <property type="entry name" value="FTHF_cligase-like_sf"/>
</dbReference>
<dbReference type="RefSeq" id="WP_075636410.1">
    <property type="nucleotide sequence ID" value="NZ_MKIO01000039.1"/>
</dbReference>
<keyword evidence="2 4" id="KW-0547">Nucleotide-binding</keyword>
<dbReference type="InterPro" id="IPR002698">
    <property type="entry name" value="FTHF_cligase"/>
</dbReference>
<dbReference type="GO" id="GO:0009396">
    <property type="term" value="P:folic acid-containing compound biosynthetic process"/>
    <property type="evidence" value="ECO:0007669"/>
    <property type="project" value="TreeGrafter"/>
</dbReference>
<feature type="binding site" evidence="4">
    <location>
        <begin position="7"/>
        <end position="11"/>
    </location>
    <ligand>
        <name>ATP</name>
        <dbReference type="ChEBI" id="CHEBI:30616"/>
    </ligand>
</feature>
<keyword evidence="5" id="KW-0479">Metal-binding</keyword>
<comment type="similarity">
    <text evidence="1 5">Belongs to the 5-formyltetrahydrofolate cyclo-ligase family.</text>
</comment>
<keyword evidence="3 4" id="KW-0067">ATP-binding</keyword>
<dbReference type="GO" id="GO:0046872">
    <property type="term" value="F:metal ion binding"/>
    <property type="evidence" value="ECO:0007669"/>
    <property type="project" value="UniProtKB-KW"/>
</dbReference>
<dbReference type="PIRSF" id="PIRSF006806">
    <property type="entry name" value="FTHF_cligase"/>
    <property type="match status" value="1"/>
</dbReference>
<evidence type="ECO:0000256" key="4">
    <source>
        <dbReference type="PIRSR" id="PIRSR006806-1"/>
    </source>
</evidence>
<dbReference type="Proteomes" id="UP000186143">
    <property type="component" value="Unassembled WGS sequence"/>
</dbReference>